<evidence type="ECO:0000313" key="1">
    <source>
        <dbReference type="EMBL" id="QHT94375.1"/>
    </source>
</evidence>
<accession>A0A6C0IPE5</accession>
<name>A0A6C0IPE5_9ZZZZ</name>
<organism evidence="1">
    <name type="scientific">viral metagenome</name>
    <dbReference type="NCBI Taxonomy" id="1070528"/>
    <lineage>
        <taxon>unclassified sequences</taxon>
        <taxon>metagenomes</taxon>
        <taxon>organismal metagenomes</taxon>
    </lineage>
</organism>
<dbReference type="EMBL" id="MN740220">
    <property type="protein sequence ID" value="QHT94375.1"/>
    <property type="molecule type" value="Genomic_DNA"/>
</dbReference>
<reference evidence="1" key="1">
    <citation type="journal article" date="2020" name="Nature">
        <title>Giant virus diversity and host interactions through global metagenomics.</title>
        <authorList>
            <person name="Schulz F."/>
            <person name="Roux S."/>
            <person name="Paez-Espino D."/>
            <person name="Jungbluth S."/>
            <person name="Walsh D.A."/>
            <person name="Denef V.J."/>
            <person name="McMahon K.D."/>
            <person name="Konstantinidis K.T."/>
            <person name="Eloe-Fadrosh E.A."/>
            <person name="Kyrpides N.C."/>
            <person name="Woyke T."/>
        </authorList>
    </citation>
    <scope>NUCLEOTIDE SEQUENCE</scope>
    <source>
        <strain evidence="1">GVMAG-M-3300024258-28</strain>
    </source>
</reference>
<proteinExistence type="predicted"/>
<sequence>MKLLFEINTTFYKPVYLSIDENQCMNDLAEEILLHIERYSNLTRYDIADIFIEDEHTTLSIPNTKQLLHEFVTNHSDYFRDWNGCVNRNIHKVFVIDHKYLRQKINKADCKLITDRVNEAPPLQKLVNTLKTFMPTVYI</sequence>
<protein>
    <submittedName>
        <fullName evidence="1">Uncharacterized protein</fullName>
    </submittedName>
</protein>
<dbReference type="AlphaFoldDB" id="A0A6C0IPE5"/>